<proteinExistence type="predicted"/>
<keyword evidence="1" id="KW-0732">Signal</keyword>
<protein>
    <submittedName>
        <fullName evidence="2">Uncharacterized protein</fullName>
    </submittedName>
</protein>
<gene>
    <name evidence="2" type="ORF">Y1Q_0006595</name>
</gene>
<evidence type="ECO:0000313" key="2">
    <source>
        <dbReference type="EMBL" id="KYO40062.1"/>
    </source>
</evidence>
<dbReference type="Proteomes" id="UP000050525">
    <property type="component" value="Unassembled WGS sequence"/>
</dbReference>
<comment type="caution">
    <text evidence="2">The sequence shown here is derived from an EMBL/GenBank/DDBJ whole genome shotgun (WGS) entry which is preliminary data.</text>
</comment>
<keyword evidence="3" id="KW-1185">Reference proteome</keyword>
<dbReference type="AlphaFoldDB" id="A0A151NT63"/>
<reference evidence="2 3" key="1">
    <citation type="journal article" date="2012" name="Genome Biol.">
        <title>Sequencing three crocodilian genomes to illuminate the evolution of archosaurs and amniotes.</title>
        <authorList>
            <person name="St John J.A."/>
            <person name="Braun E.L."/>
            <person name="Isberg S.R."/>
            <person name="Miles L.G."/>
            <person name="Chong A.Y."/>
            <person name="Gongora J."/>
            <person name="Dalzell P."/>
            <person name="Moran C."/>
            <person name="Bed'hom B."/>
            <person name="Abzhanov A."/>
            <person name="Burgess S.C."/>
            <person name="Cooksey A.M."/>
            <person name="Castoe T.A."/>
            <person name="Crawford N.G."/>
            <person name="Densmore L.D."/>
            <person name="Drew J.C."/>
            <person name="Edwards S.V."/>
            <person name="Faircloth B.C."/>
            <person name="Fujita M.K."/>
            <person name="Greenwold M.J."/>
            <person name="Hoffmann F.G."/>
            <person name="Howard J.M."/>
            <person name="Iguchi T."/>
            <person name="Janes D.E."/>
            <person name="Khan S.Y."/>
            <person name="Kohno S."/>
            <person name="de Koning A.J."/>
            <person name="Lance S.L."/>
            <person name="McCarthy F.M."/>
            <person name="McCormack J.E."/>
            <person name="Merchant M.E."/>
            <person name="Peterson D.G."/>
            <person name="Pollock D.D."/>
            <person name="Pourmand N."/>
            <person name="Raney B.J."/>
            <person name="Roessler K.A."/>
            <person name="Sanford J.R."/>
            <person name="Sawyer R.H."/>
            <person name="Schmidt C.J."/>
            <person name="Triplett E.W."/>
            <person name="Tuberville T.D."/>
            <person name="Venegas-Anaya M."/>
            <person name="Howard J.T."/>
            <person name="Jarvis E.D."/>
            <person name="Guillette L.J.Jr."/>
            <person name="Glenn T.C."/>
            <person name="Green R.E."/>
            <person name="Ray D.A."/>
        </authorList>
    </citation>
    <scope>NUCLEOTIDE SEQUENCE [LARGE SCALE GENOMIC DNA]</scope>
    <source>
        <strain evidence="2">KSC_2009_1</strain>
    </source>
</reference>
<evidence type="ECO:0000256" key="1">
    <source>
        <dbReference type="SAM" id="SignalP"/>
    </source>
</evidence>
<dbReference type="EMBL" id="AKHW03002098">
    <property type="protein sequence ID" value="KYO40062.1"/>
    <property type="molecule type" value="Genomic_DNA"/>
</dbReference>
<organism evidence="2 3">
    <name type="scientific">Alligator mississippiensis</name>
    <name type="common">American alligator</name>
    <dbReference type="NCBI Taxonomy" id="8496"/>
    <lineage>
        <taxon>Eukaryota</taxon>
        <taxon>Metazoa</taxon>
        <taxon>Chordata</taxon>
        <taxon>Craniata</taxon>
        <taxon>Vertebrata</taxon>
        <taxon>Euteleostomi</taxon>
        <taxon>Archelosauria</taxon>
        <taxon>Archosauria</taxon>
        <taxon>Crocodylia</taxon>
        <taxon>Alligatoridae</taxon>
        <taxon>Alligatorinae</taxon>
        <taxon>Alligator</taxon>
    </lineage>
</organism>
<accession>A0A151NT63</accession>
<evidence type="ECO:0000313" key="3">
    <source>
        <dbReference type="Proteomes" id="UP000050525"/>
    </source>
</evidence>
<feature type="chain" id="PRO_5007586359" evidence="1">
    <location>
        <begin position="20"/>
        <end position="146"/>
    </location>
</feature>
<feature type="signal peptide" evidence="1">
    <location>
        <begin position="1"/>
        <end position="19"/>
    </location>
</feature>
<name>A0A151NT63_ALLMI</name>
<sequence>MSEDTFLHIITLLLPYTECQDTVMCHPIAPEKRVATAIMKLAIPTSHHFIENQFSMAPWMTGVTVCETELVRVCLHTRASNARDAELKGPETPETVFQCLCSSVHPSGFLSVCSLKESGIRLPQNMHDKEKLNSAYFAILAVPLKR</sequence>